<dbReference type="RefSeq" id="WP_136735288.1">
    <property type="nucleotide sequence ID" value="NZ_SWDB01000011.1"/>
</dbReference>
<accession>A0A4U1B602</accession>
<dbReference type="GO" id="GO:0035438">
    <property type="term" value="F:cyclic-di-GMP binding"/>
    <property type="evidence" value="ECO:0007669"/>
    <property type="project" value="InterPro"/>
</dbReference>
<name>A0A4U1B602_9GAMM</name>
<dbReference type="EMBL" id="SWDB01000011">
    <property type="protein sequence ID" value="TKB45893.1"/>
    <property type="molecule type" value="Genomic_DNA"/>
</dbReference>
<proteinExistence type="predicted"/>
<evidence type="ECO:0000259" key="1">
    <source>
        <dbReference type="Pfam" id="PF07238"/>
    </source>
</evidence>
<dbReference type="InterPro" id="IPR009875">
    <property type="entry name" value="PilZ_domain"/>
</dbReference>
<dbReference type="Proteomes" id="UP000307999">
    <property type="component" value="Unassembled WGS sequence"/>
</dbReference>
<gene>
    <name evidence="2" type="ORF">E8M12_06495</name>
</gene>
<organism evidence="2 3">
    <name type="scientific">Thalassotalea mangrovi</name>
    <dbReference type="NCBI Taxonomy" id="2572245"/>
    <lineage>
        <taxon>Bacteria</taxon>
        <taxon>Pseudomonadati</taxon>
        <taxon>Pseudomonadota</taxon>
        <taxon>Gammaproteobacteria</taxon>
        <taxon>Alteromonadales</taxon>
        <taxon>Colwelliaceae</taxon>
        <taxon>Thalassotalea</taxon>
    </lineage>
</organism>
<comment type="caution">
    <text evidence="2">The sequence shown here is derived from an EMBL/GenBank/DDBJ whole genome shotgun (WGS) entry which is preliminary data.</text>
</comment>
<feature type="domain" description="PilZ" evidence="1">
    <location>
        <begin position="5"/>
        <end position="94"/>
    </location>
</feature>
<evidence type="ECO:0000313" key="3">
    <source>
        <dbReference type="Proteomes" id="UP000307999"/>
    </source>
</evidence>
<dbReference type="Pfam" id="PF07238">
    <property type="entry name" value="PilZ"/>
    <property type="match status" value="1"/>
</dbReference>
<dbReference type="Gene3D" id="2.40.10.220">
    <property type="entry name" value="predicted glycosyltransferase like domains"/>
    <property type="match status" value="1"/>
</dbReference>
<sequence>MTEITLQFANEKELYLSYMPFLKQGGLFIKTEQAFELGDEISLQVLLPGQEEHVTLTTQVCWITPHGAHNGTETGVGVAFLNDEFNVRNQIESSLGRMLNSKEPTYTM</sequence>
<reference evidence="2 3" key="1">
    <citation type="submission" date="2019-04" db="EMBL/GenBank/DDBJ databases">
        <title>Thalassotalea guangxiensis sp. nov., isolated from sediment of the coastal wetland.</title>
        <authorList>
            <person name="Zheng S."/>
            <person name="Zhang D."/>
        </authorList>
    </citation>
    <scope>NUCLEOTIDE SEQUENCE [LARGE SCALE GENOMIC DNA]</scope>
    <source>
        <strain evidence="2 3">ZS-4</strain>
    </source>
</reference>
<keyword evidence="3" id="KW-1185">Reference proteome</keyword>
<dbReference type="OrthoDB" id="5296245at2"/>
<evidence type="ECO:0000313" key="2">
    <source>
        <dbReference type="EMBL" id="TKB45893.1"/>
    </source>
</evidence>
<dbReference type="AlphaFoldDB" id="A0A4U1B602"/>
<protein>
    <submittedName>
        <fullName evidence="2">Pilus assembly protein PilZ</fullName>
    </submittedName>
</protein>